<name>A0AB34FC25_9HYPO</name>
<gene>
    <name evidence="1" type="ORF">O9K51_10712</name>
</gene>
<proteinExistence type="predicted"/>
<dbReference type="Gene3D" id="3.40.50.300">
    <property type="entry name" value="P-loop containing nucleotide triphosphate hydrolases"/>
    <property type="match status" value="1"/>
</dbReference>
<evidence type="ECO:0000313" key="1">
    <source>
        <dbReference type="EMBL" id="KAJ6436748.1"/>
    </source>
</evidence>
<dbReference type="InterPro" id="IPR027417">
    <property type="entry name" value="P-loop_NTPase"/>
</dbReference>
<accession>A0AB34FC25</accession>
<protein>
    <submittedName>
        <fullName evidence="1">Alpha/beta-hydrolase</fullName>
    </submittedName>
</protein>
<dbReference type="InterPro" id="IPR011990">
    <property type="entry name" value="TPR-like_helical_dom_sf"/>
</dbReference>
<keyword evidence="2" id="KW-1185">Reference proteome</keyword>
<dbReference type="AlphaFoldDB" id="A0AB34FC25"/>
<organism evidence="1 2">
    <name type="scientific">Purpureocillium lavendulum</name>
    <dbReference type="NCBI Taxonomy" id="1247861"/>
    <lineage>
        <taxon>Eukaryota</taxon>
        <taxon>Fungi</taxon>
        <taxon>Dikarya</taxon>
        <taxon>Ascomycota</taxon>
        <taxon>Pezizomycotina</taxon>
        <taxon>Sordariomycetes</taxon>
        <taxon>Hypocreomycetidae</taxon>
        <taxon>Hypocreales</taxon>
        <taxon>Ophiocordycipitaceae</taxon>
        <taxon>Purpureocillium</taxon>
    </lineage>
</organism>
<dbReference type="PANTHER" id="PTHR46082:SF6">
    <property type="entry name" value="AAA+ ATPASE DOMAIN-CONTAINING PROTEIN-RELATED"/>
    <property type="match status" value="1"/>
</dbReference>
<dbReference type="SUPFAM" id="SSF48452">
    <property type="entry name" value="TPR-like"/>
    <property type="match status" value="3"/>
</dbReference>
<dbReference type="EMBL" id="JAQHRD010000017">
    <property type="protein sequence ID" value="KAJ6436748.1"/>
    <property type="molecule type" value="Genomic_DNA"/>
</dbReference>
<dbReference type="SUPFAM" id="SSF52540">
    <property type="entry name" value="P-loop containing nucleoside triphosphate hydrolases"/>
    <property type="match status" value="1"/>
</dbReference>
<dbReference type="Gene3D" id="1.25.40.10">
    <property type="entry name" value="Tetratricopeptide repeat domain"/>
    <property type="match status" value="2"/>
</dbReference>
<dbReference type="Proteomes" id="UP001163105">
    <property type="component" value="Unassembled WGS sequence"/>
</dbReference>
<comment type="caution">
    <text evidence="1">The sequence shown here is derived from an EMBL/GenBank/DDBJ whole genome shotgun (WGS) entry which is preliminary data.</text>
</comment>
<dbReference type="Pfam" id="PF13424">
    <property type="entry name" value="TPR_12"/>
    <property type="match status" value="2"/>
</dbReference>
<evidence type="ECO:0000313" key="2">
    <source>
        <dbReference type="Proteomes" id="UP001163105"/>
    </source>
</evidence>
<sequence>MAAQLTDLNHFSYSSLEPVATYVPRQTLSSQIRDKLQSPDTGRKKFHSRYDATIWMDATTTEVLERDFISLHQTIYHGQTLASVRPPSADAALIAVKAWFSRQQGSCLMVFDGADSVDDEQSSRYIDIQRFLPNAPKLHVIITSRSSSAMDMSPLRGVTVGRMEPQQAVELFLRNSRLSRTNPTVETDIMAIVTELGYVALAVAIAGTQIGRSPRLRSNIVGYLPENGDFGEILRQEPDKLGHAYGNSVHSMWEDVLGAVGNACPGAVTLMSILSFLHYDDIPTSLLRIPSGRTEGPVDGSDSASWRSKLPDNPLSDIRTLEICVQILERYSLVYWDENRKSYYVSKLVHSWTRSRLLPSERYPFSWAVLELIAEAVVACGPIPEDKQRLVPHVMANFRELSRLDTDPTDSLSLDGLETVGKFLMDSGRPKEARMVQTHLVEHRKRLLGAEDPKTLTATEFLALNLGDLGEFSRAQNLITEVVRCRQNTLGEDHPDTIGAVNNLVVILKGRGQYSDAIHLSNDLLKRCCQTLGEDHPVTVGVSGNLATLHGELGRLAWAIPLQEGVLEKRRKAYGEEHPKTLRADHRLAVLYGKDGQCPKSETILKRVVEKMKKTFGENHPETISALSSHADILAKLKRYDEVVPIRQDVLSKWQQVLGEEHPHTISALSILADTHADLGELDEAFTMATKVAVARTRILGENHLATIAAKHTQEAMHRRLELSGIAALPDTIVKRRKAGGGLGASSAQTPQIRSTWKIWKIFQTTK</sequence>
<dbReference type="InterPro" id="IPR053137">
    <property type="entry name" value="NLR-like"/>
</dbReference>
<dbReference type="PANTHER" id="PTHR46082">
    <property type="entry name" value="ATP/GTP-BINDING PROTEIN-RELATED"/>
    <property type="match status" value="1"/>
</dbReference>
<dbReference type="Pfam" id="PF13374">
    <property type="entry name" value="TPR_10"/>
    <property type="match status" value="2"/>
</dbReference>
<reference evidence="1" key="1">
    <citation type="submission" date="2023-01" db="EMBL/GenBank/DDBJ databases">
        <title>The growth and conidiation of Purpureocillium lavendulum are regulated by nitrogen source and histone H3K14 acetylation.</title>
        <authorList>
            <person name="Tang P."/>
            <person name="Han J."/>
            <person name="Zhang C."/>
            <person name="Tang P."/>
            <person name="Qi F."/>
            <person name="Zhang K."/>
            <person name="Liang L."/>
        </authorList>
    </citation>
    <scope>NUCLEOTIDE SEQUENCE</scope>
    <source>
        <strain evidence="1">YMF1.00683</strain>
    </source>
</reference>